<dbReference type="Gene3D" id="3.90.1150.10">
    <property type="entry name" value="Aspartate Aminotransferase, domain 1"/>
    <property type="match status" value="1"/>
</dbReference>
<dbReference type="Gene3D" id="3.40.640.10">
    <property type="entry name" value="Type I PLP-dependent aspartate aminotransferase-like (Major domain)"/>
    <property type="match status" value="1"/>
</dbReference>
<evidence type="ECO:0000256" key="2">
    <source>
        <dbReference type="ARBA" id="ARBA00009236"/>
    </source>
</evidence>
<dbReference type="PIRSF" id="PIRSF000524">
    <property type="entry name" value="SPT"/>
    <property type="match status" value="1"/>
</dbReference>
<evidence type="ECO:0000256" key="5">
    <source>
        <dbReference type="ARBA" id="ARBA00022898"/>
    </source>
</evidence>
<feature type="non-terminal residue" evidence="7">
    <location>
        <position position="1"/>
    </location>
</feature>
<dbReference type="GO" id="GO:0019265">
    <property type="term" value="P:glycine biosynthetic process, by transamination of glyoxylate"/>
    <property type="evidence" value="ECO:0007669"/>
    <property type="project" value="TreeGrafter"/>
</dbReference>
<dbReference type="InterPro" id="IPR020578">
    <property type="entry name" value="Aminotrans_V_PyrdxlP_BS"/>
</dbReference>
<dbReference type="InterPro" id="IPR000192">
    <property type="entry name" value="Aminotrans_V_dom"/>
</dbReference>
<evidence type="ECO:0000256" key="3">
    <source>
        <dbReference type="ARBA" id="ARBA00022576"/>
    </source>
</evidence>
<dbReference type="InterPro" id="IPR015421">
    <property type="entry name" value="PyrdxlP-dep_Trfase_major"/>
</dbReference>
<name>X1M0X6_9ZZZZ</name>
<organism evidence="7">
    <name type="scientific">marine sediment metagenome</name>
    <dbReference type="NCBI Taxonomy" id="412755"/>
    <lineage>
        <taxon>unclassified sequences</taxon>
        <taxon>metagenomes</taxon>
        <taxon>ecological metagenomes</taxon>
    </lineage>
</organism>
<dbReference type="InterPro" id="IPR015424">
    <property type="entry name" value="PyrdxlP-dep_Trfase"/>
</dbReference>
<evidence type="ECO:0000256" key="4">
    <source>
        <dbReference type="ARBA" id="ARBA00022679"/>
    </source>
</evidence>
<dbReference type="PANTHER" id="PTHR21152">
    <property type="entry name" value="AMINOTRANSFERASE CLASS V"/>
    <property type="match status" value="1"/>
</dbReference>
<comment type="similarity">
    <text evidence="2">Belongs to the class-V pyridoxal-phosphate-dependent aminotransferase family.</text>
</comment>
<dbReference type="InterPro" id="IPR015422">
    <property type="entry name" value="PyrdxlP-dep_Trfase_small"/>
</dbReference>
<protein>
    <recommendedName>
        <fullName evidence="6">Aminotransferase class V domain-containing protein</fullName>
    </recommendedName>
</protein>
<dbReference type="PROSITE" id="PS00595">
    <property type="entry name" value="AA_TRANSFER_CLASS_5"/>
    <property type="match status" value="1"/>
</dbReference>
<keyword evidence="4" id="KW-0808">Transferase</keyword>
<reference evidence="7" key="1">
    <citation type="journal article" date="2014" name="Front. Microbiol.">
        <title>High frequency of phylogenetically diverse reductive dehalogenase-homologous genes in deep subseafloor sedimentary metagenomes.</title>
        <authorList>
            <person name="Kawai M."/>
            <person name="Futagami T."/>
            <person name="Toyoda A."/>
            <person name="Takaki Y."/>
            <person name="Nishi S."/>
            <person name="Hori S."/>
            <person name="Arai W."/>
            <person name="Tsubouchi T."/>
            <person name="Morono Y."/>
            <person name="Uchiyama I."/>
            <person name="Ito T."/>
            <person name="Fujiyama A."/>
            <person name="Inagaki F."/>
            <person name="Takami H."/>
        </authorList>
    </citation>
    <scope>NUCLEOTIDE SEQUENCE</scope>
    <source>
        <strain evidence="7">Expedition CK06-06</strain>
    </source>
</reference>
<evidence type="ECO:0000259" key="6">
    <source>
        <dbReference type="Pfam" id="PF00266"/>
    </source>
</evidence>
<dbReference type="SUPFAM" id="SSF53383">
    <property type="entry name" value="PLP-dependent transferases"/>
    <property type="match status" value="1"/>
</dbReference>
<feature type="domain" description="Aminotransferase class V" evidence="6">
    <location>
        <begin position="13"/>
        <end position="320"/>
    </location>
</feature>
<gene>
    <name evidence="7" type="ORF">S06H3_02061</name>
</gene>
<accession>X1M0X6</accession>
<dbReference type="AlphaFoldDB" id="X1M0X6"/>
<dbReference type="EMBL" id="BARV01000570">
    <property type="protein sequence ID" value="GAI00029.1"/>
    <property type="molecule type" value="Genomic_DNA"/>
</dbReference>
<dbReference type="GO" id="GO:0008453">
    <property type="term" value="F:alanine-glyoxylate transaminase activity"/>
    <property type="evidence" value="ECO:0007669"/>
    <property type="project" value="TreeGrafter"/>
</dbReference>
<evidence type="ECO:0000313" key="7">
    <source>
        <dbReference type="EMBL" id="GAI00029.1"/>
    </source>
</evidence>
<evidence type="ECO:0000256" key="1">
    <source>
        <dbReference type="ARBA" id="ARBA00001933"/>
    </source>
</evidence>
<proteinExistence type="inferred from homology"/>
<keyword evidence="3" id="KW-0032">Aminotransferase</keyword>
<dbReference type="PANTHER" id="PTHR21152:SF40">
    <property type="entry name" value="ALANINE--GLYOXYLATE AMINOTRANSFERASE"/>
    <property type="match status" value="1"/>
</dbReference>
<dbReference type="GO" id="GO:0005777">
    <property type="term" value="C:peroxisome"/>
    <property type="evidence" value="ECO:0007669"/>
    <property type="project" value="TreeGrafter"/>
</dbReference>
<dbReference type="GO" id="GO:0004760">
    <property type="term" value="F:L-serine-pyruvate transaminase activity"/>
    <property type="evidence" value="ECO:0007669"/>
    <property type="project" value="TreeGrafter"/>
</dbReference>
<keyword evidence="5" id="KW-0663">Pyridoxal phosphate</keyword>
<comment type="cofactor">
    <cofactor evidence="1">
        <name>pyridoxal 5'-phosphate</name>
        <dbReference type="ChEBI" id="CHEBI:597326"/>
    </cofactor>
</comment>
<dbReference type="Pfam" id="PF00266">
    <property type="entry name" value="Aminotran_5"/>
    <property type="match status" value="1"/>
</dbReference>
<sequence length="357" mass="38335">PTPCPADVLQAMTRQMINHRGVEFGQILSEITAKLKQLFQTKGDVFLLTSSGTGGLEAAIVNTLSPGDKVLSVSIGVFGERFATIAEQFGAEVTPLRFEWGKAANVDAIRRALKAEPKIKAVLATHNETSTGVTNDLAAISSAAKEFDKLLLVDAISSLGSINLPVDDWQCDVVVTGSQKGWMVPPGLAMVSVSQEAWQAQAKATMPRFYWDFAQAKNYLERATAQTPWTPAISTVFALSVSLDMMLKEGLPNIVARHARVAQAARDGIKSLGLSLFAEESHASNTVTSVKSPDGLDTAKMLKILREEHQVVLAGGQQTLAGKIFRIGHLGWVTEDDIEIVISALKVVLPQAGFRAS</sequence>
<comment type="caution">
    <text evidence="7">The sequence shown here is derived from an EMBL/GenBank/DDBJ whole genome shotgun (WGS) entry which is preliminary data.</text>
</comment>
<dbReference type="InterPro" id="IPR024169">
    <property type="entry name" value="SP_NH2Trfase/AEP_transaminase"/>
</dbReference>
<dbReference type="FunFam" id="3.40.640.10:FF:000027">
    <property type="entry name" value="Serine--pyruvate aminotransferase, mitochondrial"/>
    <property type="match status" value="1"/>
</dbReference>